<organism evidence="1">
    <name type="scientific">bioreactor metagenome</name>
    <dbReference type="NCBI Taxonomy" id="1076179"/>
    <lineage>
        <taxon>unclassified sequences</taxon>
        <taxon>metagenomes</taxon>
        <taxon>ecological metagenomes</taxon>
    </lineage>
</organism>
<dbReference type="AlphaFoldDB" id="A0A645GKM7"/>
<proteinExistence type="predicted"/>
<name>A0A645GKM7_9ZZZZ</name>
<accession>A0A645GKM7</accession>
<evidence type="ECO:0000313" key="1">
    <source>
        <dbReference type="EMBL" id="MPN24273.1"/>
    </source>
</evidence>
<gene>
    <name evidence="1" type="ORF">SDC9_171668</name>
</gene>
<sequence>MDGLAFPSMRHPHLGGSGRLGQPACLCAALPCCGVEQISTDPARRYPAFKYCSDLAGSADRAFYRHLPGNDPGIHSGQVFLPGTAHLPHLGGRSGGAHRGHCPHPHYLVWIGHDLKSDHLYIHRLFPGAGQYHHRLPGCTRQFARSYALNARQ</sequence>
<reference evidence="1" key="1">
    <citation type="submission" date="2019-08" db="EMBL/GenBank/DDBJ databases">
        <authorList>
            <person name="Kucharzyk K."/>
            <person name="Murdoch R.W."/>
            <person name="Higgins S."/>
            <person name="Loffler F."/>
        </authorList>
    </citation>
    <scope>NUCLEOTIDE SEQUENCE</scope>
</reference>
<protein>
    <submittedName>
        <fullName evidence="1">Uncharacterized protein</fullName>
    </submittedName>
</protein>
<dbReference type="EMBL" id="VSSQ01073078">
    <property type="protein sequence ID" value="MPN24273.1"/>
    <property type="molecule type" value="Genomic_DNA"/>
</dbReference>
<comment type="caution">
    <text evidence="1">The sequence shown here is derived from an EMBL/GenBank/DDBJ whole genome shotgun (WGS) entry which is preliminary data.</text>
</comment>